<proteinExistence type="predicted"/>
<sequence length="266" mass="29955">MKIWQADFYKHPGLKDTQGKVLWELIICDEQGNLVWNNQCPQNQANSDWLVNQLEAAATEEKFPELIQVFRPQSLSLLTVAVEKLGIKIEATRRTVALKKILEKHHGQVKIEQPPPQALPENIWGKEWRFASLPAGEIVEIWRDRPIPILDLPPSLFPINLGISSTIPIPGVVIYGGKKSLQLARWLQEAKPVALNYIPNKINESGGLVLEVGLVERWLFTTFADSEIAQAAAVYHQRKIASAGLHFLLVQPDDSGMTYTGFWLLL</sequence>
<dbReference type="PANTHER" id="PTHR34556:SF2">
    <property type="entry name" value="PROTEIN TAB2 HOMOLOG, CHLOROPLASTIC"/>
    <property type="match status" value="1"/>
</dbReference>
<dbReference type="InterPro" id="IPR046761">
    <property type="entry name" value="Tab2-like_C"/>
</dbReference>
<dbReference type="AlphaFoldDB" id="A0A941JTJ9"/>
<evidence type="ECO:0000313" key="3">
    <source>
        <dbReference type="EMBL" id="MBR8828807.1"/>
    </source>
</evidence>
<organism evidence="3 4">
    <name type="scientific">Gomphosphaeria aponina SAG 52.96 = DSM 107014</name>
    <dbReference type="NCBI Taxonomy" id="1521640"/>
    <lineage>
        <taxon>Bacteria</taxon>
        <taxon>Bacillati</taxon>
        <taxon>Cyanobacteriota</taxon>
        <taxon>Cyanophyceae</taxon>
        <taxon>Oscillatoriophycideae</taxon>
        <taxon>Chroococcales</taxon>
        <taxon>Gomphosphaeriaceae</taxon>
        <taxon>Gomphosphaeria</taxon>
    </lineage>
</organism>
<protein>
    <submittedName>
        <fullName evidence="3">Tab2/Atab2 family RNA-binding protein</fullName>
    </submittedName>
</protein>
<feature type="domain" description="RNA-binding protein Tab2-like N-terminal" evidence="1">
    <location>
        <begin position="3"/>
        <end position="104"/>
    </location>
</feature>
<gene>
    <name evidence="3" type="ORF">DSM107014_13050</name>
</gene>
<evidence type="ECO:0000259" key="2">
    <source>
        <dbReference type="Pfam" id="PF20429"/>
    </source>
</evidence>
<comment type="caution">
    <text evidence="3">The sequence shown here is derived from an EMBL/GenBank/DDBJ whole genome shotgun (WGS) entry which is preliminary data.</text>
</comment>
<dbReference type="Pfam" id="PF06485">
    <property type="entry name" value="Tab2-like_N"/>
    <property type="match status" value="1"/>
</dbReference>
<accession>A0A941JTJ9</accession>
<name>A0A941JTJ9_9CHRO</name>
<dbReference type="InterPro" id="IPR046760">
    <property type="entry name" value="Tab2-like_N"/>
</dbReference>
<evidence type="ECO:0000313" key="4">
    <source>
        <dbReference type="Proteomes" id="UP000767446"/>
    </source>
</evidence>
<dbReference type="EMBL" id="JADQBC010000088">
    <property type="protein sequence ID" value="MBR8828807.1"/>
    <property type="molecule type" value="Genomic_DNA"/>
</dbReference>
<dbReference type="Pfam" id="PF20429">
    <property type="entry name" value="Tab2-like_C"/>
    <property type="match status" value="1"/>
</dbReference>
<feature type="domain" description="RNA-binding protein Tab2/Atab2 C-terminal" evidence="2">
    <location>
        <begin position="108"/>
        <end position="265"/>
    </location>
</feature>
<dbReference type="PANTHER" id="PTHR34556">
    <property type="match status" value="1"/>
</dbReference>
<dbReference type="InterPro" id="IPR009472">
    <property type="entry name" value="Tab2-like"/>
</dbReference>
<reference evidence="3" key="1">
    <citation type="submission" date="2021-02" db="EMBL/GenBank/DDBJ databases">
        <title>Metagenome analyses of Stigonema ocellatum DSM 106950, Chlorogloea purpurea SAG 13.99 and Gomphosphaeria aponina DSM 107014.</title>
        <authorList>
            <person name="Marter P."/>
            <person name="Huang S."/>
        </authorList>
    </citation>
    <scope>NUCLEOTIDE SEQUENCE</scope>
    <source>
        <strain evidence="3">JP213</strain>
    </source>
</reference>
<dbReference type="GO" id="GO:0003723">
    <property type="term" value="F:RNA binding"/>
    <property type="evidence" value="ECO:0007669"/>
    <property type="project" value="InterPro"/>
</dbReference>
<evidence type="ECO:0000259" key="1">
    <source>
        <dbReference type="Pfam" id="PF06485"/>
    </source>
</evidence>
<dbReference type="Proteomes" id="UP000767446">
    <property type="component" value="Unassembled WGS sequence"/>
</dbReference>